<dbReference type="Gene3D" id="3.40.50.300">
    <property type="entry name" value="P-loop containing nucleotide triphosphate hydrolases"/>
    <property type="match status" value="1"/>
</dbReference>
<reference evidence="1" key="1">
    <citation type="submission" date="2020-08" db="EMBL/GenBank/DDBJ databases">
        <title>Whole genome shotgun sequence of Polymorphospora rubra NBRC 101157.</title>
        <authorList>
            <person name="Komaki H."/>
            <person name="Tamura T."/>
        </authorList>
    </citation>
    <scope>NUCLEOTIDE SEQUENCE</scope>
    <source>
        <strain evidence="1">NBRC 101157</strain>
    </source>
</reference>
<evidence type="ECO:0000313" key="1">
    <source>
        <dbReference type="EMBL" id="BCJ64805.1"/>
    </source>
</evidence>
<dbReference type="KEGG" id="pry:Prubr_18260"/>
<organism evidence="1 2">
    <name type="scientific">Polymorphospora rubra</name>
    <dbReference type="NCBI Taxonomy" id="338584"/>
    <lineage>
        <taxon>Bacteria</taxon>
        <taxon>Bacillati</taxon>
        <taxon>Actinomycetota</taxon>
        <taxon>Actinomycetes</taxon>
        <taxon>Micromonosporales</taxon>
        <taxon>Micromonosporaceae</taxon>
        <taxon>Polymorphospora</taxon>
    </lineage>
</organism>
<dbReference type="SUPFAM" id="SSF52540">
    <property type="entry name" value="P-loop containing nucleoside triphosphate hydrolases"/>
    <property type="match status" value="1"/>
</dbReference>
<keyword evidence="2" id="KW-1185">Reference proteome</keyword>
<dbReference type="Proteomes" id="UP000680866">
    <property type="component" value="Chromosome"/>
</dbReference>
<dbReference type="InterPro" id="IPR027417">
    <property type="entry name" value="P-loop_NTPase"/>
</dbReference>
<dbReference type="AlphaFoldDB" id="A0A810MZM2"/>
<accession>A0A810MZM2</accession>
<dbReference type="EMBL" id="AP023359">
    <property type="protein sequence ID" value="BCJ64805.1"/>
    <property type="molecule type" value="Genomic_DNA"/>
</dbReference>
<protein>
    <submittedName>
        <fullName evidence="1">Uncharacterized protein</fullName>
    </submittedName>
</protein>
<gene>
    <name evidence="1" type="ORF">Prubr_18260</name>
</gene>
<name>A0A810MZM2_9ACTN</name>
<evidence type="ECO:0000313" key="2">
    <source>
        <dbReference type="Proteomes" id="UP000680866"/>
    </source>
</evidence>
<sequence>MLPREGTILPMIVWINGAFGSGKTTAAGLLTKRLDGAKLFDPEYVGFMLMPFVESPTGDFQDLPLWRHLVIEAMTGLARQYRHPWVAPMSLINAAYRAEILGGIRGAGVEVHEFVLAVPEDRLRARIDTDQVEVKARRWRHDHVDQALTTFGSLTDATFIDGTQPPKEVAEAVLTRLRG</sequence>
<proteinExistence type="predicted"/>